<dbReference type="GO" id="GO:0006094">
    <property type="term" value="P:gluconeogenesis"/>
    <property type="evidence" value="ECO:0007669"/>
    <property type="project" value="TreeGrafter"/>
</dbReference>
<accession>A0A7R8ZKH4</accession>
<dbReference type="Gene3D" id="3.40.50.20">
    <property type="match status" value="1"/>
</dbReference>
<gene>
    <name evidence="1" type="ORF">CTOB1V02_LOCUS5163</name>
</gene>
<dbReference type="AlphaFoldDB" id="A0A7R8ZKH4"/>
<dbReference type="Pfam" id="PF00289">
    <property type="entry name" value="Biotin_carb_N"/>
    <property type="match status" value="1"/>
</dbReference>
<dbReference type="GO" id="GO:0005737">
    <property type="term" value="C:cytoplasm"/>
    <property type="evidence" value="ECO:0007669"/>
    <property type="project" value="TreeGrafter"/>
</dbReference>
<dbReference type="OrthoDB" id="196847at2759"/>
<proteinExistence type="predicted"/>
<dbReference type="InterPro" id="IPR016185">
    <property type="entry name" value="PreATP-grasp_dom_sf"/>
</dbReference>
<dbReference type="PANTHER" id="PTHR43778:SF2">
    <property type="entry name" value="PYRUVATE CARBOXYLASE, MITOCHONDRIAL"/>
    <property type="match status" value="1"/>
</dbReference>
<dbReference type="EMBL" id="OB661084">
    <property type="protein sequence ID" value="CAD7227255.1"/>
    <property type="molecule type" value="Genomic_DNA"/>
</dbReference>
<protein>
    <submittedName>
        <fullName evidence="1">Uncharacterized protein</fullName>
    </submittedName>
</protein>
<dbReference type="InterPro" id="IPR011764">
    <property type="entry name" value="Biotin_carboxylation_dom"/>
</dbReference>
<dbReference type="InterPro" id="IPR005481">
    <property type="entry name" value="BC-like_N"/>
</dbReference>
<sequence>MALLLLLKKQPGIGSFRVANSGIVTLGKWNHSSITTYQSNRNASSKPKPIKSVLVANRGEIAIRIFRACTELGIRSVAVYSDQDKMHMHRQKADEAYLIGKGLSPVAPSSWLFYVWNIFWDVFGARKDEAHPPPPVVYDGKAGKGNGGTNNFKAYLSIPEILRVAQDNHVDAIHPG</sequence>
<evidence type="ECO:0000313" key="1">
    <source>
        <dbReference type="EMBL" id="CAD7227255.1"/>
    </source>
</evidence>
<organism evidence="1">
    <name type="scientific">Cyprideis torosa</name>
    <dbReference type="NCBI Taxonomy" id="163714"/>
    <lineage>
        <taxon>Eukaryota</taxon>
        <taxon>Metazoa</taxon>
        <taxon>Ecdysozoa</taxon>
        <taxon>Arthropoda</taxon>
        <taxon>Crustacea</taxon>
        <taxon>Oligostraca</taxon>
        <taxon>Ostracoda</taxon>
        <taxon>Podocopa</taxon>
        <taxon>Podocopida</taxon>
        <taxon>Cytherocopina</taxon>
        <taxon>Cytheroidea</taxon>
        <taxon>Cytherideidae</taxon>
        <taxon>Cyprideis</taxon>
    </lineage>
</organism>
<dbReference type="InterPro" id="IPR055268">
    <property type="entry name" value="PCB-like"/>
</dbReference>
<name>A0A7R8ZKH4_9CRUS</name>
<dbReference type="PROSITE" id="PS50979">
    <property type="entry name" value="BC"/>
    <property type="match status" value="1"/>
</dbReference>
<dbReference type="SUPFAM" id="SSF52440">
    <property type="entry name" value="PreATP-grasp domain"/>
    <property type="match status" value="2"/>
</dbReference>
<reference evidence="1" key="1">
    <citation type="submission" date="2020-11" db="EMBL/GenBank/DDBJ databases">
        <authorList>
            <person name="Tran Van P."/>
        </authorList>
    </citation>
    <scope>NUCLEOTIDE SEQUENCE</scope>
</reference>
<dbReference type="GO" id="GO:0004736">
    <property type="term" value="F:pyruvate carboxylase activity"/>
    <property type="evidence" value="ECO:0007669"/>
    <property type="project" value="TreeGrafter"/>
</dbReference>
<dbReference type="PANTHER" id="PTHR43778">
    <property type="entry name" value="PYRUVATE CARBOXYLASE"/>
    <property type="match status" value="1"/>
</dbReference>